<feature type="domain" description="PLAT" evidence="3">
    <location>
        <begin position="2572"/>
        <end position="2688"/>
    </location>
</feature>
<feature type="domain" description="PLAT" evidence="3">
    <location>
        <begin position="432"/>
        <end position="547"/>
    </location>
</feature>
<dbReference type="PANTHER" id="PTHR45901:SF3">
    <property type="entry name" value="LIPOXYGENASE HOMOLOGY DOMAIN-CONTAINING PROTEIN 1"/>
    <property type="match status" value="1"/>
</dbReference>
<evidence type="ECO:0000256" key="2">
    <source>
        <dbReference type="SAM" id="MobiDB-lite"/>
    </source>
</evidence>
<feature type="region of interest" description="Disordered" evidence="2">
    <location>
        <begin position="67"/>
        <end position="87"/>
    </location>
</feature>
<dbReference type="Gene3D" id="2.60.60.20">
    <property type="entry name" value="PLAT/LH2 domain"/>
    <property type="match status" value="3"/>
</dbReference>
<feature type="domain" description="PLAT" evidence="3">
    <location>
        <begin position="542"/>
        <end position="666"/>
    </location>
</feature>
<feature type="domain" description="PLAT" evidence="3">
    <location>
        <begin position="812"/>
        <end position="931"/>
    </location>
</feature>
<feature type="domain" description="PLAT" evidence="3">
    <location>
        <begin position="2125"/>
        <end position="2240"/>
    </location>
</feature>
<dbReference type="EMBL" id="JAODUP010000308">
    <property type="protein sequence ID" value="KAK2153073.1"/>
    <property type="molecule type" value="Genomic_DNA"/>
</dbReference>
<feature type="region of interest" description="Disordered" evidence="2">
    <location>
        <begin position="544"/>
        <end position="563"/>
    </location>
</feature>
<keyword evidence="5" id="KW-1185">Reference proteome</keyword>
<dbReference type="Gene3D" id="2.40.180.10">
    <property type="entry name" value="Catalase core domain"/>
    <property type="match status" value="14"/>
</dbReference>
<feature type="compositionally biased region" description="Polar residues" evidence="2">
    <location>
        <begin position="1191"/>
        <end position="1204"/>
    </location>
</feature>
<proteinExistence type="predicted"/>
<feature type="domain" description="PLAT" evidence="3">
    <location>
        <begin position="1820"/>
        <end position="1938"/>
    </location>
</feature>
<feature type="region of interest" description="Disordered" evidence="2">
    <location>
        <begin position="140"/>
        <end position="159"/>
    </location>
</feature>
<dbReference type="Proteomes" id="UP001208570">
    <property type="component" value="Unassembled WGS sequence"/>
</dbReference>
<dbReference type="InterPro" id="IPR052970">
    <property type="entry name" value="Inner_ear_hair_cell_LOXHD"/>
</dbReference>
<feature type="domain" description="PLAT" evidence="3">
    <location>
        <begin position="168"/>
        <end position="296"/>
    </location>
</feature>
<protein>
    <recommendedName>
        <fullName evidence="3">PLAT domain-containing protein</fullName>
    </recommendedName>
</protein>
<dbReference type="InterPro" id="IPR001024">
    <property type="entry name" value="PLAT/LH2_dom"/>
</dbReference>
<evidence type="ECO:0000259" key="3">
    <source>
        <dbReference type="PROSITE" id="PS50095"/>
    </source>
</evidence>
<feature type="compositionally biased region" description="Basic residues" evidence="2">
    <location>
        <begin position="1246"/>
        <end position="1257"/>
    </location>
</feature>
<feature type="compositionally biased region" description="Basic residues" evidence="2">
    <location>
        <begin position="1220"/>
        <end position="1229"/>
    </location>
</feature>
<organism evidence="4 5">
    <name type="scientific">Paralvinella palmiformis</name>
    <dbReference type="NCBI Taxonomy" id="53620"/>
    <lineage>
        <taxon>Eukaryota</taxon>
        <taxon>Metazoa</taxon>
        <taxon>Spiralia</taxon>
        <taxon>Lophotrochozoa</taxon>
        <taxon>Annelida</taxon>
        <taxon>Polychaeta</taxon>
        <taxon>Sedentaria</taxon>
        <taxon>Canalipalpata</taxon>
        <taxon>Terebellida</taxon>
        <taxon>Terebelliformia</taxon>
        <taxon>Alvinellidae</taxon>
        <taxon>Paralvinella</taxon>
    </lineage>
</organism>
<feature type="region of interest" description="Disordered" evidence="2">
    <location>
        <begin position="1177"/>
        <end position="1335"/>
    </location>
</feature>
<dbReference type="InterPro" id="IPR036392">
    <property type="entry name" value="PLAT/LH2_dom_sf"/>
</dbReference>
<feature type="domain" description="PLAT" evidence="3">
    <location>
        <begin position="1993"/>
        <end position="2110"/>
    </location>
</feature>
<comment type="caution">
    <text evidence="4">The sequence shown here is derived from an EMBL/GenBank/DDBJ whole genome shotgun (WGS) entry which is preliminary data.</text>
</comment>
<evidence type="ECO:0000256" key="1">
    <source>
        <dbReference type="PROSITE-ProRule" id="PRU00152"/>
    </source>
</evidence>
<feature type="domain" description="PLAT" evidence="3">
    <location>
        <begin position="941"/>
        <end position="1059"/>
    </location>
</feature>
<accession>A0AAD9JI30</accession>
<name>A0AAD9JI30_9ANNE</name>
<feature type="domain" description="PLAT" evidence="3">
    <location>
        <begin position="679"/>
        <end position="799"/>
    </location>
</feature>
<feature type="domain" description="PLAT" evidence="3">
    <location>
        <begin position="303"/>
        <end position="420"/>
    </location>
</feature>
<feature type="domain" description="PLAT" evidence="3">
    <location>
        <begin position="1667"/>
        <end position="1791"/>
    </location>
</feature>
<evidence type="ECO:0000313" key="4">
    <source>
        <dbReference type="EMBL" id="KAK2153073.1"/>
    </source>
</evidence>
<comment type="caution">
    <text evidence="1">Lacks conserved residue(s) required for the propagation of feature annotation.</text>
</comment>
<sequence>MNVTGGSYMAAPCTNSEAVRRTLQWKQGISSFQLLQQRQISAPYAVSNGTMPNGRVISAPPFKMQRVGPLNPHRSHTPGPSYPPETAVSRKAPYASRLQESVFYPADVSYHGTRPNLGIPSYEAMTDPLLFEYFAKKFSNPNPPTRGRPMSASSAKSGRHSAVAKGNVIYKVAVTTGDRKNAATDAKVYIRLVGSKGKLQKKQLNKKSGSGKKKKTSFKFNRGTTHVFRFEEKDIGNLVSVTIEHDGLTKKQGWYLDSIEIIKRNPRTGVEKMWLFMCQNWLSLHEGDCQISRQLFAKTHSKTEYEVVIVTGSVKGAGTDANVFITMFGKTGQTPKLQLRNNSKNTFNRNQSDIFCLKTTCVGPMTKVRIQHDNTGFAAGWFLDRIVVTDLKHPKWKYYFPCGQWLSKDEGDRLICRDLIGSVDPLAVRKLNKYKVTVYTGSRRGAGTDANVYITIFGENGESAEHRLESRKNNFEKGQVDEFLIECPCVGEIKRIRIGHDNWGSAPGWFLDKVIIDDLEQNRVYEFPCLRWFAKDEDDGQISRDLLPGVGPDDAPPGKQENASTSAKVYIILYGGKDGNTSSGKIWLSKGKFCKGRTDIFNVDIANNLSPLSRIEIGHDNSGVGPGWYLDRVMINCPSAGVEQWFICDKWLATDEGDSLIERTIHESVGMRKKREKLITWFVRVYTSDIRAAGTDANVNLVVYGKNKDGEVLKSDEKILDNKGDNFEQGQCDKFKIETIDIGKPFKIRVGHDNTGNFPGWHLDKIEMENMTTQKKYTYKCGRWLAEDEDDGSILRELPAEGDGIKKPEPVMQYVVTVYTGDRSGGGTDANVFVNLFGEQGDTGDRMLKRSKNNKNKFERGRADEFVLEAVRLKKIHKIRIGHDGLKAGDGWFLEKVVTKPLNDVDQEVIFECNRWLDVKEDDGLIIREISASGSQMLNTTSYHVSIKTGDTSQAGTDANVYLKIFGDKGDSGILQLRSSDNTKNKFERGRTDLFKLEATDIGKIQKIRIGHDGKNPGSGWFLDKVSINVPSYGTKYEFACHRWLDKNQDDGKTEIELEPSHVEKGSIRIPYEVTVWTADVKSAGTDANVFIQMYGDSGKTEEYPLRNRSDNFERGQVDKFKIEADDIGPLLKIRVGHDGKGSFAGWCLEKILIQRHPAKSSKRRLIRRRSSMKTISRNTVDDDNEDYDYTNRQLSRRGTNSRTNARDASISEEDEDSRSRRRGSRKPSRYSDEDDNDNRSLTERQRRRTSSIRKRSASFESDDDYHDDGMQSRRPSRRGSLQGKSNSYDSDDDDARSRKGRRPSSASRRFSRYEANDNASASPQGRRQKRLLRNVEDERHEKTTEVEDYWFVCNKWFARDEGDKKIVRELLPTDEKGTPLDTGLQEISYSIKVCTGDVSGAGTDANVYLKITGEFGDTGEIQLKHSNHMNKFERGQEDIFTLPAIELGQLKKVKIRHDNKGGMAAWFLNHIEIDDPKNKQKYFFPCQKWLATNKEDGQIARELVPVDKRLMRKMSSKDITGVRDEIALETKAAMTTYHVYVYTSDKMGAGTNANVYIVLFGELDDTGTNTLKSSKTNRDKFERNQVDEFVIEAIEIGELKKIRIGHDNSGTSCDWHLDRVEIDCPSLGKKWYFMCGRWLAKNRDDGKIEVELYPQDMATEEYMPCIPYEITTYTSNIGSAGTDADVYVVLYGQDAATSHKSLCPSGKERKKRFGKGQVDRFVIELEDIGPVIEKIRIGHDGKGIGAGWHLDKVEVRRLKSSGKGSETFLFPCGRWLARGEDDGAIERELVPDKVIEETVRKDGSVKKRENTRRDTLVVKKYVISVVTGDISGAGTDANVFLTLFGDKGDTGERKLHKSETYRDKFERGQTDRFTQEAADLGKLYKVKIRHDNSMLNPSWFLDRIEVDDTVDNEHYVFHCERWLAKNKEDSKIERVLYVKGYEGPMSSTSTLRSTAMGASMASLESYKSTDPFSKSPRIARRHMEEIPEGPTIPYTIRVRTGDQKDAGTESDAWIRIIGPKKKHTGKQYLELVQKKGFTPGSVETFSIDGIDVGTVKQIELGHDGMTPGSGWYIREVEVDMPTKGKHYFFVCKSWLARDKSDGQTSRIFTLNDGDSSVVSYKALVPYEVTVFTGDEPGAGTDSNIILKAFGVGGATSDIKLEKAGERFERGHADLMKIEIEDVAPLKKLRIGHDGTGSRREWFLEKVEMRNMDTGDLFVFHANAWFSKKRDDGRLVRDIVATFKGKKQLKQEITVSNCDADDDGEDDDCGGGCIVDDDVDDCNDDNDDDGFGATQYRVTVKTSDSRGAGTDANVYIMMFGENGDSGELMLKDSETNSSPFQNDQTDVFTISDILTLGQLYKLRVWHDNKGLGAAWHLHLIEVEDLKMRMSFSFPCNRWLSKSDDDRQICRELTCANLSSPKVKDKVSYQIEVTTSDKTDAGTFHHGWLILEGEQRSSDQFVMENSPRNKILRRGQKDSFTLITKNLGLLERCIIGAVQREDRPITEQENAKASMWHCHEVAVTNQSTGDRYIFPCKSWIEITSRISKKRAKVLTLKSVEESHLSSIKNLGTVKYEVIVHTGDIRSAGTDANVYITLYGTHGDTGKRPLQQQMRNLFERGQVDKFQIEAVDLGDLTKVHVEHDNSGFGAGWFLDKIEVINMASNRTWMFPCSQWLDKKRGDGLIARELHPRD</sequence>
<gene>
    <name evidence="4" type="ORF">LSH36_308g00062</name>
</gene>
<feature type="domain" description="PLAT" evidence="3">
    <location>
        <begin position="1070"/>
        <end position="1186"/>
    </location>
</feature>
<dbReference type="SUPFAM" id="SSF49723">
    <property type="entry name" value="Lipase/lipooxygenase domain (PLAT/LH2 domain)"/>
    <property type="match status" value="17"/>
</dbReference>
<dbReference type="SMART" id="SM00308">
    <property type="entry name" value="LH2"/>
    <property type="match status" value="14"/>
</dbReference>
<feature type="domain" description="PLAT" evidence="3">
    <location>
        <begin position="1536"/>
        <end position="1654"/>
    </location>
</feature>
<feature type="domain" description="PLAT" evidence="3">
    <location>
        <begin position="2294"/>
        <end position="2413"/>
    </location>
</feature>
<dbReference type="PROSITE" id="PS50095">
    <property type="entry name" value="PLAT"/>
    <property type="match status" value="17"/>
</dbReference>
<feature type="domain" description="PLAT" evidence="3">
    <location>
        <begin position="1388"/>
        <end position="1505"/>
    </location>
</feature>
<dbReference type="CDD" id="cd01756">
    <property type="entry name" value="PLAT_repeat"/>
    <property type="match status" value="13"/>
</dbReference>
<dbReference type="Pfam" id="PF01477">
    <property type="entry name" value="PLAT"/>
    <property type="match status" value="17"/>
</dbReference>
<feature type="domain" description="PLAT" evidence="3">
    <location>
        <begin position="2426"/>
        <end position="2553"/>
    </location>
</feature>
<dbReference type="PANTHER" id="PTHR45901">
    <property type="entry name" value="PROTEIN CBG12474"/>
    <property type="match status" value="1"/>
</dbReference>
<reference evidence="4" key="1">
    <citation type="journal article" date="2023" name="Mol. Biol. Evol.">
        <title>Third-Generation Sequencing Reveals the Adaptive Role of the Epigenome in Three Deep-Sea Polychaetes.</title>
        <authorList>
            <person name="Perez M."/>
            <person name="Aroh O."/>
            <person name="Sun Y."/>
            <person name="Lan Y."/>
            <person name="Juniper S.K."/>
            <person name="Young C.R."/>
            <person name="Angers B."/>
            <person name="Qian P.Y."/>
        </authorList>
    </citation>
    <scope>NUCLEOTIDE SEQUENCE</scope>
    <source>
        <strain evidence="4">P08H-3</strain>
    </source>
</reference>
<evidence type="ECO:0000313" key="5">
    <source>
        <dbReference type="Proteomes" id="UP001208570"/>
    </source>
</evidence>